<dbReference type="AlphaFoldDB" id="A0A0N4Y1H8"/>
<evidence type="ECO:0000313" key="8">
    <source>
        <dbReference type="EMBL" id="VDL73066.1"/>
    </source>
</evidence>
<dbReference type="InterPro" id="IPR008632">
    <property type="entry name" value="Gp-FAR-1"/>
</dbReference>
<dbReference type="EMBL" id="UYSL01020147">
    <property type="protein sequence ID" value="VDL73066.1"/>
    <property type="molecule type" value="Genomic_DNA"/>
</dbReference>
<organism evidence="10">
    <name type="scientific">Nippostrongylus brasiliensis</name>
    <name type="common">Rat hookworm</name>
    <dbReference type="NCBI Taxonomy" id="27835"/>
    <lineage>
        <taxon>Eukaryota</taxon>
        <taxon>Metazoa</taxon>
        <taxon>Ecdysozoa</taxon>
        <taxon>Nematoda</taxon>
        <taxon>Chromadorea</taxon>
        <taxon>Rhabditida</taxon>
        <taxon>Rhabditina</taxon>
        <taxon>Rhabditomorpha</taxon>
        <taxon>Strongyloidea</taxon>
        <taxon>Heligmosomidae</taxon>
        <taxon>Nippostrongylus</taxon>
    </lineage>
</organism>
<proteinExistence type="inferred from homology"/>
<keyword evidence="5" id="KW-0175">Coiled coil</keyword>
<name>A0A0N4Y1H8_NIPBR</name>
<dbReference type="WBParaSite" id="NBR_0000947601-mRNA-1">
    <property type="protein sequence ID" value="NBR_0000947601-mRNA-1"/>
    <property type="gene ID" value="NBR_0000947601"/>
</dbReference>
<feature type="chain" id="PRO_5043125060" evidence="7">
    <location>
        <begin position="17"/>
        <end position="128"/>
    </location>
</feature>
<sequence length="128" mass="14362">MMRLGLLACLFAVAIAAPRSKRAEIPPEIKELLPENMVELIESITPEERKILGDVLNHLDEIHSEEETRASFLLFHRKIAEGKLPTAEDVVKGVKKILDQYKSLSPEGKADLKKNFPVLVSIIEAHLK</sequence>
<reference evidence="8 9" key="2">
    <citation type="submission" date="2018-11" db="EMBL/GenBank/DDBJ databases">
        <authorList>
            <consortium name="Pathogen Informatics"/>
        </authorList>
    </citation>
    <scope>NUCLEOTIDE SEQUENCE [LARGE SCALE GENOMIC DNA]</scope>
</reference>
<keyword evidence="3" id="KW-0964">Secreted</keyword>
<evidence type="ECO:0000256" key="4">
    <source>
        <dbReference type="ARBA" id="ARBA00022729"/>
    </source>
</evidence>
<comment type="similarity">
    <text evidence="2">Belongs to the fatty-acid and retinol-binding protein (FARBP) family.</text>
</comment>
<evidence type="ECO:0000256" key="5">
    <source>
        <dbReference type="ARBA" id="ARBA00023054"/>
    </source>
</evidence>
<dbReference type="Proteomes" id="UP000271162">
    <property type="component" value="Unassembled WGS sequence"/>
</dbReference>
<comment type="subcellular location">
    <subcellularLocation>
        <location evidence="1">Secreted</location>
    </subcellularLocation>
</comment>
<evidence type="ECO:0000256" key="7">
    <source>
        <dbReference type="SAM" id="SignalP"/>
    </source>
</evidence>
<accession>A0A0N4Y1H8</accession>
<gene>
    <name evidence="8" type="ORF">NBR_LOCUS9477</name>
</gene>
<evidence type="ECO:0000313" key="10">
    <source>
        <dbReference type="WBParaSite" id="NBR_0000947601-mRNA-1"/>
    </source>
</evidence>
<dbReference type="STRING" id="27835.A0A0N4Y1H8"/>
<evidence type="ECO:0000256" key="1">
    <source>
        <dbReference type="ARBA" id="ARBA00004613"/>
    </source>
</evidence>
<reference evidence="10" key="1">
    <citation type="submission" date="2017-02" db="UniProtKB">
        <authorList>
            <consortium name="WormBaseParasite"/>
        </authorList>
    </citation>
    <scope>IDENTIFICATION</scope>
</reference>
<feature type="signal peptide" evidence="7">
    <location>
        <begin position="1"/>
        <end position="16"/>
    </location>
</feature>
<evidence type="ECO:0000256" key="3">
    <source>
        <dbReference type="ARBA" id="ARBA00022525"/>
    </source>
</evidence>
<evidence type="ECO:0000256" key="2">
    <source>
        <dbReference type="ARBA" id="ARBA00006648"/>
    </source>
</evidence>
<protein>
    <submittedName>
        <fullName evidence="10">Fatty-acid and retinol-binding protein 1</fullName>
    </submittedName>
</protein>
<keyword evidence="9" id="KW-1185">Reference proteome</keyword>
<keyword evidence="4 7" id="KW-0732">Signal</keyword>
<evidence type="ECO:0000256" key="6">
    <source>
        <dbReference type="ARBA" id="ARBA00023121"/>
    </source>
</evidence>
<dbReference type="GO" id="GO:0005576">
    <property type="term" value="C:extracellular region"/>
    <property type="evidence" value="ECO:0007669"/>
    <property type="project" value="UniProtKB-SubCell"/>
</dbReference>
<dbReference type="Gene3D" id="1.20.120.1100">
    <property type="match status" value="2"/>
</dbReference>
<dbReference type="Pfam" id="PF05823">
    <property type="entry name" value="Gp-FAR-1"/>
    <property type="match status" value="1"/>
</dbReference>
<dbReference type="GO" id="GO:0008289">
    <property type="term" value="F:lipid binding"/>
    <property type="evidence" value="ECO:0007669"/>
    <property type="project" value="UniProtKB-KW"/>
</dbReference>
<evidence type="ECO:0000313" key="9">
    <source>
        <dbReference type="Proteomes" id="UP000271162"/>
    </source>
</evidence>
<keyword evidence="6" id="KW-0446">Lipid-binding</keyword>